<dbReference type="Proteomes" id="UP001290455">
    <property type="component" value="Unassembled WGS sequence"/>
</dbReference>
<gene>
    <name evidence="1" type="ORF">SM124_13155</name>
</gene>
<evidence type="ECO:0000313" key="2">
    <source>
        <dbReference type="Proteomes" id="UP001290455"/>
    </source>
</evidence>
<dbReference type="RefSeq" id="WP_322446983.1">
    <property type="nucleotide sequence ID" value="NZ_JAXOFX010000008.1"/>
</dbReference>
<organism evidence="1 2">
    <name type="scientific">Robertmurraya mangrovi</name>
    <dbReference type="NCBI Taxonomy" id="3098077"/>
    <lineage>
        <taxon>Bacteria</taxon>
        <taxon>Bacillati</taxon>
        <taxon>Bacillota</taxon>
        <taxon>Bacilli</taxon>
        <taxon>Bacillales</taxon>
        <taxon>Bacillaceae</taxon>
        <taxon>Robertmurraya</taxon>
    </lineage>
</organism>
<name>A0ABU5IZV2_9BACI</name>
<dbReference type="InterPro" id="IPR018540">
    <property type="entry name" value="Spo0E-like"/>
</dbReference>
<dbReference type="PANTHER" id="PTHR41263:SF1">
    <property type="entry name" value="ASPARTYL-PHOSPHATE PHOSPHATASE YISI"/>
    <property type="match status" value="1"/>
</dbReference>
<dbReference type="SUPFAM" id="SSF140500">
    <property type="entry name" value="BAS1536-like"/>
    <property type="match status" value="1"/>
</dbReference>
<dbReference type="Gene3D" id="4.10.280.10">
    <property type="entry name" value="Helix-loop-helix DNA-binding domain"/>
    <property type="match status" value="1"/>
</dbReference>
<sequence>MDMDADCTLKQLQQHIHRERKGLIQIGLRYGLQHPFTLQKSQELDALIILYQKKVLSP</sequence>
<dbReference type="EMBL" id="JAXOFX010000008">
    <property type="protein sequence ID" value="MDZ5472680.1"/>
    <property type="molecule type" value="Genomic_DNA"/>
</dbReference>
<dbReference type="InterPro" id="IPR037208">
    <property type="entry name" value="Spo0E-like_sf"/>
</dbReference>
<evidence type="ECO:0000313" key="1">
    <source>
        <dbReference type="EMBL" id="MDZ5472680.1"/>
    </source>
</evidence>
<dbReference type="Pfam" id="PF09388">
    <property type="entry name" value="SpoOE-like"/>
    <property type="match status" value="1"/>
</dbReference>
<accession>A0ABU5IZV2</accession>
<dbReference type="PANTHER" id="PTHR41263">
    <property type="entry name" value="ASPARTYL-PHOSPHATE PHOSPHATASE YISI"/>
    <property type="match status" value="1"/>
</dbReference>
<protein>
    <submittedName>
        <fullName evidence="1">Aspartyl-phosphate phosphatase Spo0E family protein</fullName>
    </submittedName>
</protein>
<keyword evidence="2" id="KW-1185">Reference proteome</keyword>
<dbReference type="InterPro" id="IPR053028">
    <property type="entry name" value="Spo0E-like_phosphatase"/>
</dbReference>
<proteinExistence type="predicted"/>
<dbReference type="InterPro" id="IPR036638">
    <property type="entry name" value="HLH_DNA-bd_sf"/>
</dbReference>
<comment type="caution">
    <text evidence="1">The sequence shown here is derived from an EMBL/GenBank/DDBJ whole genome shotgun (WGS) entry which is preliminary data.</text>
</comment>
<reference evidence="1 2" key="1">
    <citation type="submission" date="2023-11" db="EMBL/GenBank/DDBJ databases">
        <title>Bacillus jintuensis, isolated from a mudflat on the Beibu Gulf coast.</title>
        <authorList>
            <person name="Li M."/>
        </authorList>
    </citation>
    <scope>NUCLEOTIDE SEQUENCE [LARGE SCALE GENOMIC DNA]</scope>
    <source>
        <strain evidence="1 2">31A1R</strain>
    </source>
</reference>